<protein>
    <submittedName>
        <fullName evidence="1">Uncharacterized protein</fullName>
    </submittedName>
</protein>
<keyword evidence="2" id="KW-1185">Reference proteome</keyword>
<sequence>MQATSPTKIIGISLSSTGGTGIDILGARHTTSTLFYTCHNTPPFPLPLPFWCCSSKVELIMKLMGVGRGHTLLWSAYRMNMRTVRETVSAGNTICDGPLDLRKLRTLTQAYKHAFTHNAFLIFT</sequence>
<comment type="caution">
    <text evidence="1">The sequence shown here is derived from an EMBL/GenBank/DDBJ whole genome shotgun (WGS) entry which is preliminary data.</text>
</comment>
<organism evidence="1 2">
    <name type="scientific">Elysia marginata</name>
    <dbReference type="NCBI Taxonomy" id="1093978"/>
    <lineage>
        <taxon>Eukaryota</taxon>
        <taxon>Metazoa</taxon>
        <taxon>Spiralia</taxon>
        <taxon>Lophotrochozoa</taxon>
        <taxon>Mollusca</taxon>
        <taxon>Gastropoda</taxon>
        <taxon>Heterobranchia</taxon>
        <taxon>Euthyneura</taxon>
        <taxon>Panpulmonata</taxon>
        <taxon>Sacoglossa</taxon>
        <taxon>Placobranchoidea</taxon>
        <taxon>Plakobranchidae</taxon>
        <taxon>Elysia</taxon>
    </lineage>
</organism>
<accession>A0AAV4G8R5</accession>
<dbReference type="AlphaFoldDB" id="A0AAV4G8R5"/>
<gene>
    <name evidence="1" type="ORF">ElyMa_005929300</name>
</gene>
<evidence type="ECO:0000313" key="1">
    <source>
        <dbReference type="EMBL" id="GFR81584.1"/>
    </source>
</evidence>
<dbReference type="Proteomes" id="UP000762676">
    <property type="component" value="Unassembled WGS sequence"/>
</dbReference>
<proteinExistence type="predicted"/>
<reference evidence="1 2" key="1">
    <citation type="journal article" date="2021" name="Elife">
        <title>Chloroplast acquisition without the gene transfer in kleptoplastic sea slugs, Plakobranchus ocellatus.</title>
        <authorList>
            <person name="Maeda T."/>
            <person name="Takahashi S."/>
            <person name="Yoshida T."/>
            <person name="Shimamura S."/>
            <person name="Takaki Y."/>
            <person name="Nagai Y."/>
            <person name="Toyoda A."/>
            <person name="Suzuki Y."/>
            <person name="Arimoto A."/>
            <person name="Ishii H."/>
            <person name="Satoh N."/>
            <person name="Nishiyama T."/>
            <person name="Hasebe M."/>
            <person name="Maruyama T."/>
            <person name="Minagawa J."/>
            <person name="Obokata J."/>
            <person name="Shigenobu S."/>
        </authorList>
    </citation>
    <scope>NUCLEOTIDE SEQUENCE [LARGE SCALE GENOMIC DNA]</scope>
</reference>
<dbReference type="EMBL" id="BMAT01011893">
    <property type="protein sequence ID" value="GFR81584.1"/>
    <property type="molecule type" value="Genomic_DNA"/>
</dbReference>
<name>A0AAV4G8R5_9GAST</name>
<evidence type="ECO:0000313" key="2">
    <source>
        <dbReference type="Proteomes" id="UP000762676"/>
    </source>
</evidence>